<sequence>MTTCSLLVNKNIVRQCFRCMSTMKKQSPAEYCLELVRKRDYENFLCTLLLPNNIKTAGFVIRAFNVEIAQVEDQITIKHIGIMRLQFWKEMLNSIYDGVPSETPVALELHRILQKHKLSKRYFKRLIDARLDKLEKSTFPDIQAVENYAENAVSSIYYLLLEAHGIKNIKADHAASHLGKAHGIVTLLRSIPYHTQKRVIVLPEDILMKYNVSSETVLRNIRSTALNDVIFEVASCAKQHVDEAISLNTLQESKSIFLPIICIESYLEELRRTDFDVFHPRLVRRNGFLPLQLLWRKITDKFSK</sequence>
<dbReference type="GO" id="GO:0005743">
    <property type="term" value="C:mitochondrial inner membrane"/>
    <property type="evidence" value="ECO:0007669"/>
    <property type="project" value="UniProtKB-SubCell"/>
</dbReference>
<keyword evidence="4" id="KW-0496">Mitochondrion</keyword>
<gene>
    <name evidence="7" type="ORF">V1477_000189</name>
</gene>
<evidence type="ECO:0000313" key="7">
    <source>
        <dbReference type="EMBL" id="KAL2751031.1"/>
    </source>
</evidence>
<evidence type="ECO:0008006" key="9">
    <source>
        <dbReference type="Google" id="ProtNLM"/>
    </source>
</evidence>
<keyword evidence="2" id="KW-0999">Mitochondrion inner membrane</keyword>
<comment type="subcellular location">
    <subcellularLocation>
        <location evidence="1">Mitochondrion inner membrane</location>
    </subcellularLocation>
</comment>
<organism evidence="7 8">
    <name type="scientific">Vespula maculifrons</name>
    <name type="common">Eastern yellow jacket</name>
    <name type="synonym">Wasp</name>
    <dbReference type="NCBI Taxonomy" id="7453"/>
    <lineage>
        <taxon>Eukaryota</taxon>
        <taxon>Metazoa</taxon>
        <taxon>Ecdysozoa</taxon>
        <taxon>Arthropoda</taxon>
        <taxon>Hexapoda</taxon>
        <taxon>Insecta</taxon>
        <taxon>Pterygota</taxon>
        <taxon>Neoptera</taxon>
        <taxon>Endopterygota</taxon>
        <taxon>Hymenoptera</taxon>
        <taxon>Apocrita</taxon>
        <taxon>Aculeata</taxon>
        <taxon>Vespoidea</taxon>
        <taxon>Vespidae</taxon>
        <taxon>Vespinae</taxon>
        <taxon>Vespula</taxon>
    </lineage>
</organism>
<keyword evidence="3" id="KW-0809">Transit peptide</keyword>
<evidence type="ECO:0000256" key="3">
    <source>
        <dbReference type="ARBA" id="ARBA00022946"/>
    </source>
</evidence>
<accession>A0ABD2D0Y8</accession>
<dbReference type="AlphaFoldDB" id="A0ABD2D0Y8"/>
<comment type="caution">
    <text evidence="7">The sequence shown here is derived from an EMBL/GenBank/DDBJ whole genome shotgun (WGS) entry which is preliminary data.</text>
</comment>
<dbReference type="Proteomes" id="UP001607303">
    <property type="component" value="Unassembled WGS sequence"/>
</dbReference>
<dbReference type="SUPFAM" id="SSF48576">
    <property type="entry name" value="Terpenoid synthases"/>
    <property type="match status" value="1"/>
</dbReference>
<evidence type="ECO:0000256" key="5">
    <source>
        <dbReference type="ARBA" id="ARBA00023136"/>
    </source>
</evidence>
<evidence type="ECO:0000256" key="1">
    <source>
        <dbReference type="ARBA" id="ARBA00004273"/>
    </source>
</evidence>
<evidence type="ECO:0000256" key="6">
    <source>
        <dbReference type="ARBA" id="ARBA00038273"/>
    </source>
</evidence>
<evidence type="ECO:0000313" key="8">
    <source>
        <dbReference type="Proteomes" id="UP001607303"/>
    </source>
</evidence>
<dbReference type="EMBL" id="JAYRBN010000007">
    <property type="protein sequence ID" value="KAL2751031.1"/>
    <property type="molecule type" value="Genomic_DNA"/>
</dbReference>
<evidence type="ECO:0000256" key="4">
    <source>
        <dbReference type="ARBA" id="ARBA00023128"/>
    </source>
</evidence>
<reference evidence="7 8" key="1">
    <citation type="journal article" date="2024" name="Ann. Entomol. Soc. Am.">
        <title>Genomic analyses of the southern and eastern yellowjacket wasps (Hymenoptera: Vespidae) reveal evolutionary signatures of social life.</title>
        <authorList>
            <person name="Catto M.A."/>
            <person name="Caine P.B."/>
            <person name="Orr S.E."/>
            <person name="Hunt B.G."/>
            <person name="Goodisman M.A.D."/>
        </authorList>
    </citation>
    <scope>NUCLEOTIDE SEQUENCE [LARGE SCALE GENOMIC DNA]</scope>
    <source>
        <strain evidence="7">232</strain>
        <tissue evidence="7">Head and thorax</tissue>
    </source>
</reference>
<dbReference type="InterPro" id="IPR002060">
    <property type="entry name" value="Squ/phyt_synthse"/>
</dbReference>
<dbReference type="Gene3D" id="1.10.600.10">
    <property type="entry name" value="Farnesyl Diphosphate Synthase"/>
    <property type="match status" value="1"/>
</dbReference>
<keyword evidence="5" id="KW-0472">Membrane</keyword>
<protein>
    <recommendedName>
        <fullName evidence="9">NADH dehydrogenase (Ubiquinone) complex I, assembly factor 6</fullName>
    </recommendedName>
</protein>
<proteinExistence type="inferred from homology"/>
<keyword evidence="8" id="KW-1185">Reference proteome</keyword>
<dbReference type="InterPro" id="IPR008949">
    <property type="entry name" value="Isoprenoid_synthase_dom_sf"/>
</dbReference>
<dbReference type="Pfam" id="PF00494">
    <property type="entry name" value="SQS_PSY"/>
    <property type="match status" value="1"/>
</dbReference>
<name>A0ABD2D0Y8_VESMC</name>
<dbReference type="PANTHER" id="PTHR21181:SF13">
    <property type="entry name" value="NADH DEHYDROGENASE (UBIQUINONE) COMPLEX I, ASSEMBLY FACTOR 6"/>
    <property type="match status" value="1"/>
</dbReference>
<comment type="similarity">
    <text evidence="6">Belongs to the NDUFAF6 family.</text>
</comment>
<evidence type="ECO:0000256" key="2">
    <source>
        <dbReference type="ARBA" id="ARBA00022792"/>
    </source>
</evidence>
<dbReference type="PANTHER" id="PTHR21181">
    <property type="match status" value="1"/>
</dbReference>